<organism evidence="3">
    <name type="scientific">candidate division WOR-3 bacterium</name>
    <dbReference type="NCBI Taxonomy" id="2052148"/>
    <lineage>
        <taxon>Bacteria</taxon>
        <taxon>Bacteria division WOR-3</taxon>
    </lineage>
</organism>
<feature type="transmembrane region" description="Helical" evidence="2">
    <location>
        <begin position="137"/>
        <end position="154"/>
    </location>
</feature>
<feature type="transmembrane region" description="Helical" evidence="2">
    <location>
        <begin position="184"/>
        <end position="204"/>
    </location>
</feature>
<sequence length="240" mass="27467">MRRLFFIILVISKILLSQKNDAIDTARDCYQKENYTGTIMTLENALPEFNETEKIEALKYLGCSYAKINDKISAKEHFKSLLKLNPKFKLNKEDADSSVIKILNDAKKEIAQESAMCSCFIPGAGQLLKGDEKKSKLIMLGASLSLVSSIYFWIETENKKNDYLKLGPDSIKYIDDYYNIYNRWFHISLLSSSVFAGFYFYSILDALHINKEVDIANEGGGSLNFIPEMHSVKIEYKIKF</sequence>
<keyword evidence="1" id="KW-0802">TPR repeat</keyword>
<gene>
    <name evidence="3" type="ORF">ENP86_05875</name>
</gene>
<keyword evidence="2" id="KW-1133">Transmembrane helix</keyword>
<comment type="caution">
    <text evidence="3">The sequence shown here is derived from an EMBL/GenBank/DDBJ whole genome shotgun (WGS) entry which is preliminary data.</text>
</comment>
<evidence type="ECO:0000256" key="2">
    <source>
        <dbReference type="SAM" id="Phobius"/>
    </source>
</evidence>
<protein>
    <recommendedName>
        <fullName evidence="4">Tetratricopeptide repeat protein</fullName>
    </recommendedName>
</protein>
<keyword evidence="2" id="KW-0812">Transmembrane</keyword>
<reference evidence="3" key="1">
    <citation type="journal article" date="2020" name="mSystems">
        <title>Genome- and Community-Level Interaction Insights into Carbon Utilization and Element Cycling Functions of Hydrothermarchaeota in Hydrothermal Sediment.</title>
        <authorList>
            <person name="Zhou Z."/>
            <person name="Liu Y."/>
            <person name="Xu W."/>
            <person name="Pan J."/>
            <person name="Luo Z.H."/>
            <person name="Li M."/>
        </authorList>
    </citation>
    <scope>NUCLEOTIDE SEQUENCE [LARGE SCALE GENOMIC DNA]</scope>
    <source>
        <strain evidence="3">SpSt-258</strain>
    </source>
</reference>
<dbReference type="PROSITE" id="PS50005">
    <property type="entry name" value="TPR"/>
    <property type="match status" value="1"/>
</dbReference>
<feature type="repeat" description="TPR" evidence="1">
    <location>
        <begin position="55"/>
        <end position="88"/>
    </location>
</feature>
<dbReference type="EMBL" id="DSKY01000014">
    <property type="protein sequence ID" value="HDY59062.1"/>
    <property type="molecule type" value="Genomic_DNA"/>
</dbReference>
<dbReference type="Gene3D" id="1.25.40.10">
    <property type="entry name" value="Tetratricopeptide repeat domain"/>
    <property type="match status" value="1"/>
</dbReference>
<dbReference type="InterPro" id="IPR019734">
    <property type="entry name" value="TPR_rpt"/>
</dbReference>
<name>A0A7V0Z5P5_UNCW3</name>
<keyword evidence="2" id="KW-0472">Membrane</keyword>
<evidence type="ECO:0008006" key="4">
    <source>
        <dbReference type="Google" id="ProtNLM"/>
    </source>
</evidence>
<dbReference type="AlphaFoldDB" id="A0A7V0Z5P5"/>
<dbReference type="InterPro" id="IPR011990">
    <property type="entry name" value="TPR-like_helical_dom_sf"/>
</dbReference>
<accession>A0A7V0Z5P5</accession>
<evidence type="ECO:0000313" key="3">
    <source>
        <dbReference type="EMBL" id="HDY59062.1"/>
    </source>
</evidence>
<evidence type="ECO:0000256" key="1">
    <source>
        <dbReference type="PROSITE-ProRule" id="PRU00339"/>
    </source>
</evidence>
<dbReference type="SUPFAM" id="SSF48452">
    <property type="entry name" value="TPR-like"/>
    <property type="match status" value="1"/>
</dbReference>
<proteinExistence type="predicted"/>